<sequence>MFDDDILKKREAIFSCSSFYLVYFTHAPLPSTMYPSGVVVFVSMLPFEAT</sequence>
<accession>A0ABR5TLD6</accession>
<organism evidence="1 2">
    <name type="scientific">Gemelliphila asaccharolytica</name>
    <dbReference type="NCBI Taxonomy" id="502393"/>
    <lineage>
        <taxon>Bacteria</taxon>
        <taxon>Bacillati</taxon>
        <taxon>Bacillota</taxon>
        <taxon>Bacilli</taxon>
        <taxon>Bacillales</taxon>
        <taxon>Gemellaceae</taxon>
        <taxon>Gemelliphila</taxon>
    </lineage>
</organism>
<dbReference type="EMBL" id="LSDB01000041">
    <property type="protein sequence ID" value="KXB57542.1"/>
    <property type="molecule type" value="Genomic_DNA"/>
</dbReference>
<comment type="caution">
    <text evidence="1">The sequence shown here is derived from an EMBL/GenBank/DDBJ whole genome shotgun (WGS) entry which is preliminary data.</text>
</comment>
<proteinExistence type="predicted"/>
<evidence type="ECO:0000313" key="1">
    <source>
        <dbReference type="EMBL" id="KXB57542.1"/>
    </source>
</evidence>
<dbReference type="Proteomes" id="UP000070467">
    <property type="component" value="Unassembled WGS sequence"/>
</dbReference>
<name>A0ABR5TLD6_9BACL</name>
<keyword evidence="2" id="KW-1185">Reference proteome</keyword>
<reference evidence="1 2" key="1">
    <citation type="submission" date="2016-01" db="EMBL/GenBank/DDBJ databases">
        <authorList>
            <person name="Mitreva M."/>
            <person name="Pepin K.H."/>
            <person name="Mihindukulasuriya K.A."/>
            <person name="Fulton R."/>
            <person name="Fronick C."/>
            <person name="O'Laughlin M."/>
            <person name="Miner T."/>
            <person name="Herter B."/>
            <person name="Rosa B.A."/>
            <person name="Cordes M."/>
            <person name="Tomlinson C."/>
            <person name="Wollam A."/>
            <person name="Palsikar V.B."/>
            <person name="Mardis E.R."/>
            <person name="Wilson R.K."/>
        </authorList>
    </citation>
    <scope>NUCLEOTIDE SEQUENCE [LARGE SCALE GENOMIC DNA]</scope>
    <source>
        <strain evidence="1 2">KA00071</strain>
    </source>
</reference>
<evidence type="ECO:0000313" key="2">
    <source>
        <dbReference type="Proteomes" id="UP000070467"/>
    </source>
</evidence>
<protein>
    <submittedName>
        <fullName evidence="1">Uncharacterized protein</fullName>
    </submittedName>
</protein>
<gene>
    <name evidence="1" type="ORF">HMPREF1871_00853</name>
</gene>